<dbReference type="Proteomes" id="UP001651158">
    <property type="component" value="Unassembled WGS sequence"/>
</dbReference>
<name>A0ABR4QM12_9CEST</name>
<gene>
    <name evidence="1" type="ORF">TcWFU_007683</name>
</gene>
<protein>
    <submittedName>
        <fullName evidence="1">Uncharacterized protein</fullName>
    </submittedName>
</protein>
<reference evidence="1 2" key="1">
    <citation type="journal article" date="2022" name="Front. Cell. Infect. Microbiol.">
        <title>The Genomes of Two Strains of Taenia crassiceps the Animal Model for the Study of Human Cysticercosis.</title>
        <authorList>
            <person name="Bobes R.J."/>
            <person name="Estrada K."/>
            <person name="Rios-Valencia D.G."/>
            <person name="Calderon-Gallegos A."/>
            <person name="de la Torre P."/>
            <person name="Carrero J.C."/>
            <person name="Sanchez-Flores A."/>
            <person name="Laclette J.P."/>
        </authorList>
    </citation>
    <scope>NUCLEOTIDE SEQUENCE [LARGE SCALE GENOMIC DNA]</scope>
    <source>
        <strain evidence="1">WFUcys</strain>
    </source>
</reference>
<comment type="caution">
    <text evidence="1">The sequence shown here is derived from an EMBL/GenBank/DDBJ whole genome shotgun (WGS) entry which is preliminary data.</text>
</comment>
<evidence type="ECO:0000313" key="2">
    <source>
        <dbReference type="Proteomes" id="UP001651158"/>
    </source>
</evidence>
<proteinExistence type="predicted"/>
<dbReference type="EMBL" id="JAKROA010000002">
    <property type="protein sequence ID" value="KAL5110700.1"/>
    <property type="molecule type" value="Genomic_DNA"/>
</dbReference>
<evidence type="ECO:0000313" key="1">
    <source>
        <dbReference type="EMBL" id="KAL5110700.1"/>
    </source>
</evidence>
<sequence>MEKLLVICYHTVTLGKENLSYNGLSSARTKIGGLIRASSPQSSSKLLKAYRRAELHDASPPSFPTDFIVSLPKSALDGFLPK</sequence>
<organism evidence="1 2">
    <name type="scientific">Taenia crassiceps</name>
    <dbReference type="NCBI Taxonomy" id="6207"/>
    <lineage>
        <taxon>Eukaryota</taxon>
        <taxon>Metazoa</taxon>
        <taxon>Spiralia</taxon>
        <taxon>Lophotrochozoa</taxon>
        <taxon>Platyhelminthes</taxon>
        <taxon>Cestoda</taxon>
        <taxon>Eucestoda</taxon>
        <taxon>Cyclophyllidea</taxon>
        <taxon>Taeniidae</taxon>
        <taxon>Taenia</taxon>
    </lineage>
</organism>
<accession>A0ABR4QM12</accession>
<keyword evidence="2" id="KW-1185">Reference proteome</keyword>